<dbReference type="EMBL" id="FNTS01000002">
    <property type="protein sequence ID" value="SED90075.1"/>
    <property type="molecule type" value="Genomic_DNA"/>
</dbReference>
<organism evidence="2 3">
    <name type="scientific">Pseudomonas costantinii</name>
    <dbReference type="NCBI Taxonomy" id="168469"/>
    <lineage>
        <taxon>Bacteria</taxon>
        <taxon>Pseudomonadati</taxon>
        <taxon>Pseudomonadota</taxon>
        <taxon>Gammaproteobacteria</taxon>
        <taxon>Pseudomonadales</taxon>
        <taxon>Pseudomonadaceae</taxon>
        <taxon>Pseudomonas</taxon>
    </lineage>
</organism>
<accession>A0A1H5EG36</accession>
<protein>
    <submittedName>
        <fullName evidence="2">Uncharacterized protein</fullName>
    </submittedName>
</protein>
<gene>
    <name evidence="2" type="ORF">SAMN04515675_3053</name>
</gene>
<sequence>MSPYFDRSHALRGNAAWDAPRPASQCKAQALRSCDAERHGMHAHAERGNDQHDESLFGIDLRFRRRAELFQRSVDQQLPQLCHLLDRQQHRAL</sequence>
<evidence type="ECO:0000313" key="3">
    <source>
        <dbReference type="Proteomes" id="UP000182179"/>
    </source>
</evidence>
<feature type="region of interest" description="Disordered" evidence="1">
    <location>
        <begin position="1"/>
        <end position="22"/>
    </location>
</feature>
<evidence type="ECO:0000313" key="2">
    <source>
        <dbReference type="EMBL" id="SED90075.1"/>
    </source>
</evidence>
<name>A0A1H5EG36_9PSED</name>
<dbReference type="Proteomes" id="UP000182179">
    <property type="component" value="Unassembled WGS sequence"/>
</dbReference>
<reference evidence="2 3" key="1">
    <citation type="submission" date="2016-10" db="EMBL/GenBank/DDBJ databases">
        <authorList>
            <person name="Varghese N."/>
            <person name="Submissions S."/>
        </authorList>
    </citation>
    <scope>NUCLEOTIDE SEQUENCE [LARGE SCALE GENOMIC DNA]</scope>
    <source>
        <strain evidence="2 3">BS2773</strain>
    </source>
</reference>
<evidence type="ECO:0000256" key="1">
    <source>
        <dbReference type="SAM" id="MobiDB-lite"/>
    </source>
</evidence>
<proteinExistence type="predicted"/>
<comment type="caution">
    <text evidence="2">The sequence shown here is derived from an EMBL/GenBank/DDBJ whole genome shotgun (WGS) entry which is preliminary data.</text>
</comment>
<keyword evidence="3" id="KW-1185">Reference proteome</keyword>